<evidence type="ECO:0000259" key="5">
    <source>
        <dbReference type="PROSITE" id="PS50931"/>
    </source>
</evidence>
<accession>A0A839R1V2</accession>
<dbReference type="InterPro" id="IPR005119">
    <property type="entry name" value="LysR_subst-bd"/>
</dbReference>
<dbReference type="PROSITE" id="PS50931">
    <property type="entry name" value="HTH_LYSR"/>
    <property type="match status" value="1"/>
</dbReference>
<keyword evidence="4" id="KW-0804">Transcription</keyword>
<dbReference type="GO" id="GO:0003700">
    <property type="term" value="F:DNA-binding transcription factor activity"/>
    <property type="evidence" value="ECO:0007669"/>
    <property type="project" value="InterPro"/>
</dbReference>
<dbReference type="FunFam" id="1.10.10.10:FF:000001">
    <property type="entry name" value="LysR family transcriptional regulator"/>
    <property type="match status" value="1"/>
</dbReference>
<evidence type="ECO:0000256" key="3">
    <source>
        <dbReference type="ARBA" id="ARBA00023125"/>
    </source>
</evidence>
<evidence type="ECO:0000256" key="2">
    <source>
        <dbReference type="ARBA" id="ARBA00023015"/>
    </source>
</evidence>
<dbReference type="SUPFAM" id="SSF53850">
    <property type="entry name" value="Periplasmic binding protein-like II"/>
    <property type="match status" value="1"/>
</dbReference>
<protein>
    <submittedName>
        <fullName evidence="6">DNA-binding transcriptional LysR family regulator</fullName>
    </submittedName>
</protein>
<dbReference type="GO" id="GO:0003677">
    <property type="term" value="F:DNA binding"/>
    <property type="evidence" value="ECO:0007669"/>
    <property type="project" value="UniProtKB-KW"/>
</dbReference>
<comment type="caution">
    <text evidence="6">The sequence shown here is derived from an EMBL/GenBank/DDBJ whole genome shotgun (WGS) entry which is preliminary data.</text>
</comment>
<dbReference type="PRINTS" id="PR00039">
    <property type="entry name" value="HTHLYSR"/>
</dbReference>
<dbReference type="GO" id="GO:0032993">
    <property type="term" value="C:protein-DNA complex"/>
    <property type="evidence" value="ECO:0007669"/>
    <property type="project" value="TreeGrafter"/>
</dbReference>
<dbReference type="Gene3D" id="1.10.10.10">
    <property type="entry name" value="Winged helix-like DNA-binding domain superfamily/Winged helix DNA-binding domain"/>
    <property type="match status" value="1"/>
</dbReference>
<dbReference type="AlphaFoldDB" id="A0A839R1V2"/>
<gene>
    <name evidence="6" type="ORF">FHX50_002364</name>
</gene>
<dbReference type="InterPro" id="IPR036388">
    <property type="entry name" value="WH-like_DNA-bd_sf"/>
</dbReference>
<dbReference type="Pfam" id="PF00126">
    <property type="entry name" value="HTH_1"/>
    <property type="match status" value="1"/>
</dbReference>
<feature type="domain" description="HTH lysR-type" evidence="5">
    <location>
        <begin position="14"/>
        <end position="71"/>
    </location>
</feature>
<evidence type="ECO:0000256" key="1">
    <source>
        <dbReference type="ARBA" id="ARBA00009437"/>
    </source>
</evidence>
<dbReference type="InterPro" id="IPR000847">
    <property type="entry name" value="LysR_HTH_N"/>
</dbReference>
<proteinExistence type="inferred from homology"/>
<organism evidence="6 7">
    <name type="scientific">Helcobacillus massiliensis</name>
    <dbReference type="NCBI Taxonomy" id="521392"/>
    <lineage>
        <taxon>Bacteria</taxon>
        <taxon>Bacillati</taxon>
        <taxon>Actinomycetota</taxon>
        <taxon>Actinomycetes</taxon>
        <taxon>Micrococcales</taxon>
        <taxon>Dermabacteraceae</taxon>
        <taxon>Helcobacillus</taxon>
    </lineage>
</organism>
<name>A0A839R1V2_9MICO</name>
<sequence length="319" mass="34048">MFVIPGMHMDHGWMELQQMRYAVAVAEERSFTRAAERCYVVQSALSHQIKALEQEIGIQLFARTSRRVELTPAGEAFVQASRQSLAAAERAVTDAAAATGQIRGTLTIGVIPTVTAVDVPHLLASFHAQHPAVRIALRTGGSEQFVGDIRSGRLDVAFLGLAECTPPHGVTTKELSRESLVAVLPAAHPLASSTHVTLEDLTHERFVDFPGGTAGRAQADLAFSAAGLQREVAFEAMTIDLILGLIRNGLAAALLSAHVVPADHTLSAITVQDAPRRVEYLAWNDFNPSPATTAFLDAVTLHQSQCAEHSAVPTGESPS</sequence>
<evidence type="ECO:0000256" key="4">
    <source>
        <dbReference type="ARBA" id="ARBA00023163"/>
    </source>
</evidence>
<comment type="similarity">
    <text evidence="1">Belongs to the LysR transcriptional regulatory family.</text>
</comment>
<dbReference type="EMBL" id="JACHWP010000024">
    <property type="protein sequence ID" value="MBB3024057.1"/>
    <property type="molecule type" value="Genomic_DNA"/>
</dbReference>
<dbReference type="CDD" id="cd08436">
    <property type="entry name" value="PBP2_LTTR_like_3"/>
    <property type="match status" value="1"/>
</dbReference>
<dbReference type="SUPFAM" id="SSF46785">
    <property type="entry name" value="Winged helix' DNA-binding domain"/>
    <property type="match status" value="1"/>
</dbReference>
<keyword evidence="7" id="KW-1185">Reference proteome</keyword>
<keyword evidence="2" id="KW-0805">Transcription regulation</keyword>
<dbReference type="Proteomes" id="UP000568050">
    <property type="component" value="Unassembled WGS sequence"/>
</dbReference>
<dbReference type="RefSeq" id="WP_415829967.1">
    <property type="nucleotide sequence ID" value="NZ_CBCSFZ010000027.1"/>
</dbReference>
<dbReference type="InterPro" id="IPR036390">
    <property type="entry name" value="WH_DNA-bd_sf"/>
</dbReference>
<evidence type="ECO:0000313" key="6">
    <source>
        <dbReference type="EMBL" id="MBB3024057.1"/>
    </source>
</evidence>
<evidence type="ECO:0000313" key="7">
    <source>
        <dbReference type="Proteomes" id="UP000568050"/>
    </source>
</evidence>
<dbReference type="PANTHER" id="PTHR30346">
    <property type="entry name" value="TRANSCRIPTIONAL DUAL REGULATOR HCAR-RELATED"/>
    <property type="match status" value="1"/>
</dbReference>
<dbReference type="PANTHER" id="PTHR30346:SF28">
    <property type="entry name" value="HTH-TYPE TRANSCRIPTIONAL REGULATOR CYNR"/>
    <property type="match status" value="1"/>
</dbReference>
<dbReference type="Pfam" id="PF03466">
    <property type="entry name" value="LysR_substrate"/>
    <property type="match status" value="1"/>
</dbReference>
<keyword evidence="3 6" id="KW-0238">DNA-binding</keyword>
<reference evidence="6 7" key="1">
    <citation type="submission" date="2020-08" db="EMBL/GenBank/DDBJ databases">
        <title>Sequencing the genomes of 1000 actinobacteria strains.</title>
        <authorList>
            <person name="Klenk H.-P."/>
        </authorList>
    </citation>
    <scope>NUCLEOTIDE SEQUENCE [LARGE SCALE GENOMIC DNA]</scope>
    <source>
        <strain evidence="6 7">DSM 23040</strain>
    </source>
</reference>
<dbReference type="Gene3D" id="3.40.190.290">
    <property type="match status" value="1"/>
</dbReference>